<dbReference type="EMBL" id="OP765584">
    <property type="protein sequence ID" value="UZT29216.1"/>
    <property type="molecule type" value="Genomic_DNA"/>
</dbReference>
<proteinExistence type="predicted"/>
<reference evidence="3" key="1">
    <citation type="submission" date="2022-11" db="EMBL/GenBank/DDBJ databases">
        <title>Genomics discovery of giant fungal viruses from subsurface oceanic crustal fluids.</title>
        <authorList>
            <person name="Bhattacharjee A.S."/>
            <person name="Schulz F."/>
            <person name="Woyke T."/>
            <person name="Orcutt B.N."/>
            <person name="Matinez Martinez J."/>
        </authorList>
    </citation>
    <scope>NUCLEOTIDE SEQUENCE</scope>
    <source>
        <strain evidence="2">VSAG1.JdFR</strain>
        <strain evidence="3">VSAG8.JdFR</strain>
    </source>
</reference>
<accession>A0A9E8G512</accession>
<feature type="compositionally biased region" description="Basic and acidic residues" evidence="1">
    <location>
        <begin position="134"/>
        <end position="143"/>
    </location>
</feature>
<evidence type="ECO:0000256" key="1">
    <source>
        <dbReference type="SAM" id="MobiDB-lite"/>
    </source>
</evidence>
<feature type="region of interest" description="Disordered" evidence="1">
    <location>
        <begin position="124"/>
        <end position="171"/>
    </location>
</feature>
<protein>
    <submittedName>
        <fullName evidence="3">Uncharacterized protein</fullName>
    </submittedName>
</protein>
<sequence length="171" mass="20309">MISVVFIINNEKNFKNFKNINYDELYKKCGYKSNDNFVKLYEKKFNCHDVNNESNNDNNIYYEYWGKNIGKESFKYKFDNITYYNKLLIIKKDGDKFLNIREHDIALIDESYCANEEVVNNSLEENNNSTSENNNEKLANDIVKEDDEELDNDTNSELSEEPYLFTSDDED</sequence>
<name>A0A9E8G512_9VIRU</name>
<feature type="compositionally biased region" description="Low complexity" evidence="1">
    <location>
        <begin position="124"/>
        <end position="133"/>
    </location>
</feature>
<dbReference type="EMBL" id="OP765507">
    <property type="protein sequence ID" value="UZT28997.1"/>
    <property type="molecule type" value="Genomic_DNA"/>
</dbReference>
<organism evidence="3">
    <name type="scientific">Nucleocytoviricota sp</name>
    <dbReference type="NCBI Taxonomy" id="2809609"/>
    <lineage>
        <taxon>Viruses</taxon>
        <taxon>Varidnaviria</taxon>
        <taxon>Bamfordvirae</taxon>
        <taxon>Nucleocytoviricota</taxon>
    </lineage>
</organism>
<evidence type="ECO:0000313" key="3">
    <source>
        <dbReference type="EMBL" id="UZT29216.1"/>
    </source>
</evidence>
<evidence type="ECO:0000313" key="2">
    <source>
        <dbReference type="EMBL" id="UZT28997.1"/>
    </source>
</evidence>
<feature type="compositionally biased region" description="Acidic residues" evidence="1">
    <location>
        <begin position="144"/>
        <end position="160"/>
    </location>
</feature>